<dbReference type="Gene3D" id="2.60.40.1180">
    <property type="entry name" value="Golgi alpha-mannosidase II"/>
    <property type="match status" value="1"/>
</dbReference>
<dbReference type="PANTHER" id="PTHR10357:SF179">
    <property type="entry name" value="NEUTRAL AND BASIC AMINO ACID TRANSPORT PROTEIN RBAT"/>
    <property type="match status" value="1"/>
</dbReference>
<proteinExistence type="inferred from homology"/>
<evidence type="ECO:0000259" key="5">
    <source>
        <dbReference type="SMART" id="SM00642"/>
    </source>
</evidence>
<dbReference type="SUPFAM" id="SSF51011">
    <property type="entry name" value="Glycosyl hydrolase domain"/>
    <property type="match status" value="1"/>
</dbReference>
<keyword evidence="3" id="KW-0326">Glycosidase</keyword>
<organism evidence="6">
    <name type="scientific">Thermomicrobium roseum</name>
    <dbReference type="NCBI Taxonomy" id="500"/>
    <lineage>
        <taxon>Bacteria</taxon>
        <taxon>Pseudomonadati</taxon>
        <taxon>Thermomicrobiota</taxon>
        <taxon>Thermomicrobia</taxon>
        <taxon>Thermomicrobiales</taxon>
        <taxon>Thermomicrobiaceae</taxon>
        <taxon>Thermomicrobium</taxon>
    </lineage>
</organism>
<dbReference type="SUPFAM" id="SSF51445">
    <property type="entry name" value="(Trans)glycosidases"/>
    <property type="match status" value="1"/>
</dbReference>
<dbReference type="CDD" id="cd11331">
    <property type="entry name" value="AmyAc_OligoGlu_like"/>
    <property type="match status" value="1"/>
</dbReference>
<name>A0A7C1X5U2_THERO</name>
<protein>
    <submittedName>
        <fullName evidence="6">DUF3459 domain-containing protein</fullName>
    </submittedName>
</protein>
<dbReference type="InterPro" id="IPR013780">
    <property type="entry name" value="Glyco_hydro_b"/>
</dbReference>
<accession>A0A7C1X5U2</accession>
<dbReference type="FunFam" id="3.90.400.10:FF:000002">
    <property type="entry name" value="Sucrose isomerase"/>
    <property type="match status" value="1"/>
</dbReference>
<dbReference type="InterPro" id="IPR006047">
    <property type="entry name" value="GH13_cat_dom"/>
</dbReference>
<reference evidence="6" key="1">
    <citation type="journal article" date="2020" name="mSystems">
        <title>Genome- and Community-Level Interaction Insights into Carbon Utilization and Element Cycling Functions of Hydrothermarchaeota in Hydrothermal Sediment.</title>
        <authorList>
            <person name="Zhou Z."/>
            <person name="Liu Y."/>
            <person name="Xu W."/>
            <person name="Pan J."/>
            <person name="Luo Z.H."/>
            <person name="Li M."/>
        </authorList>
    </citation>
    <scope>NUCLEOTIDE SEQUENCE [LARGE SCALE GENOMIC DNA]</scope>
    <source>
        <strain evidence="6">SpSt-222</strain>
    </source>
</reference>
<sequence>MAADQRGDYSRHDEPLLTEQRRWHWWQRAVIYHIYPRSFADSNGDGVGDLEGIRRKLDYLVWLGIDAIWLSPIFRSPMADFGYDISDYLDVDPTFGTFEDLERLIADAHARGLKVILDFVPNHTSDQHPWFLESRSSRDHPRRSWYIWVDPAPDGGPPNNWRSVFGGSAWELDAATGQYYLHTFLKEQPDLNWRNPEVQAAMLDVLRFWFTRGVDGFRLDAIWFLIKDEELRDNPMNPDYTPDQPPYRELLPVYTSDRPEIHDILARMRQVADAFGERVLIGEIYLPVGRLVAYYGCPHRRELHMPFNFELLLVPWEARRVGAAIDTYEALLGPDDWPNWVLSNHDRPRVATRIGEAQARVAAMLLLTLRGTPTIYYGDELGLSDVPIPPERRRDPLERTIGPGAGRDSCRTPMPWDDSPGAGFTTGEPWLPLNPDYATRNVAVQRKDPRSMLSLYRELLILRRAEPALVVGRYRPVPAPNDLLAFLREAAGRRLLVVLNFGGHERTFTTSRFTLRGQVLLSTYLDRAGEIIESGLVLRPNEGCIVALRE</sequence>
<dbReference type="EMBL" id="DSJL01000011">
    <property type="protein sequence ID" value="HEF65193.1"/>
    <property type="molecule type" value="Genomic_DNA"/>
</dbReference>
<dbReference type="Gene3D" id="3.20.20.80">
    <property type="entry name" value="Glycosidases"/>
    <property type="match status" value="2"/>
</dbReference>
<dbReference type="Pfam" id="PF00128">
    <property type="entry name" value="Alpha-amylase"/>
    <property type="match status" value="1"/>
</dbReference>
<comment type="similarity">
    <text evidence="1">Belongs to the glycosyl hydrolase 13 family.</text>
</comment>
<feature type="domain" description="Glycosyl hydrolase family 13 catalytic" evidence="5">
    <location>
        <begin position="33"/>
        <end position="411"/>
    </location>
</feature>
<dbReference type="SMART" id="SM00642">
    <property type="entry name" value="Aamy"/>
    <property type="match status" value="1"/>
</dbReference>
<evidence type="ECO:0000256" key="4">
    <source>
        <dbReference type="SAM" id="MobiDB-lite"/>
    </source>
</evidence>
<evidence type="ECO:0000313" key="6">
    <source>
        <dbReference type="EMBL" id="HEF65193.1"/>
    </source>
</evidence>
<dbReference type="Gene3D" id="3.90.400.10">
    <property type="entry name" value="Oligo-1,6-glucosidase, Domain 2"/>
    <property type="match status" value="1"/>
</dbReference>
<evidence type="ECO:0000256" key="1">
    <source>
        <dbReference type="ARBA" id="ARBA00008061"/>
    </source>
</evidence>
<dbReference type="GO" id="GO:0004556">
    <property type="term" value="F:alpha-amylase activity"/>
    <property type="evidence" value="ECO:0007669"/>
    <property type="project" value="TreeGrafter"/>
</dbReference>
<dbReference type="InterPro" id="IPR017853">
    <property type="entry name" value="GH"/>
</dbReference>
<dbReference type="AlphaFoldDB" id="A0A7C1X5U2"/>
<evidence type="ECO:0000256" key="3">
    <source>
        <dbReference type="ARBA" id="ARBA00023295"/>
    </source>
</evidence>
<dbReference type="GO" id="GO:0009313">
    <property type="term" value="P:oligosaccharide catabolic process"/>
    <property type="evidence" value="ECO:0007669"/>
    <property type="project" value="TreeGrafter"/>
</dbReference>
<gene>
    <name evidence="6" type="ORF">ENP47_06325</name>
</gene>
<evidence type="ECO:0000256" key="2">
    <source>
        <dbReference type="ARBA" id="ARBA00022801"/>
    </source>
</evidence>
<keyword evidence="2" id="KW-0378">Hydrolase</keyword>
<feature type="region of interest" description="Disordered" evidence="4">
    <location>
        <begin position="387"/>
        <end position="416"/>
    </location>
</feature>
<dbReference type="InterPro" id="IPR045857">
    <property type="entry name" value="O16G_dom_2"/>
</dbReference>
<dbReference type="PANTHER" id="PTHR10357">
    <property type="entry name" value="ALPHA-AMYLASE FAMILY MEMBER"/>
    <property type="match status" value="1"/>
</dbReference>
<comment type="caution">
    <text evidence="6">The sequence shown here is derived from an EMBL/GenBank/DDBJ whole genome shotgun (WGS) entry which is preliminary data.</text>
</comment>